<dbReference type="InterPro" id="IPR015422">
    <property type="entry name" value="PyrdxlP-dep_Trfase_small"/>
</dbReference>
<dbReference type="PROSITE" id="PS00595">
    <property type="entry name" value="AA_TRANSFER_CLASS_5"/>
    <property type="match status" value="1"/>
</dbReference>
<dbReference type="SUPFAM" id="SSF53383">
    <property type="entry name" value="PLP-dependent transferases"/>
    <property type="match status" value="1"/>
</dbReference>
<organism evidence="7 8">
    <name type="scientific">Hoyosella rhizosphaerae</name>
    <dbReference type="NCBI Taxonomy" id="1755582"/>
    <lineage>
        <taxon>Bacteria</taxon>
        <taxon>Bacillati</taxon>
        <taxon>Actinomycetota</taxon>
        <taxon>Actinomycetes</taxon>
        <taxon>Mycobacteriales</taxon>
        <taxon>Hoyosellaceae</taxon>
        <taxon>Hoyosella</taxon>
    </lineage>
</organism>
<name>A0A916X9P0_9ACTN</name>
<reference evidence="7" key="1">
    <citation type="journal article" date="2014" name="Int. J. Syst. Evol. Microbiol.">
        <title>Complete genome sequence of Corynebacterium casei LMG S-19264T (=DSM 44701T), isolated from a smear-ripened cheese.</title>
        <authorList>
            <consortium name="US DOE Joint Genome Institute (JGI-PGF)"/>
            <person name="Walter F."/>
            <person name="Albersmeier A."/>
            <person name="Kalinowski J."/>
            <person name="Ruckert C."/>
        </authorList>
    </citation>
    <scope>NUCLEOTIDE SEQUENCE</scope>
    <source>
        <strain evidence="7">CGMCC 1.15478</strain>
    </source>
</reference>
<dbReference type="AlphaFoldDB" id="A0A916X9P0"/>
<dbReference type="InterPro" id="IPR020578">
    <property type="entry name" value="Aminotrans_V_PyrdxlP_BS"/>
</dbReference>
<keyword evidence="8" id="KW-1185">Reference proteome</keyword>
<evidence type="ECO:0000256" key="2">
    <source>
        <dbReference type="ARBA" id="ARBA00010447"/>
    </source>
</evidence>
<dbReference type="PANTHER" id="PTHR43586">
    <property type="entry name" value="CYSTEINE DESULFURASE"/>
    <property type="match status" value="1"/>
</dbReference>
<accession>A0A916X9P0</accession>
<reference evidence="7" key="2">
    <citation type="submission" date="2020-09" db="EMBL/GenBank/DDBJ databases">
        <authorList>
            <person name="Sun Q."/>
            <person name="Zhou Y."/>
        </authorList>
    </citation>
    <scope>NUCLEOTIDE SEQUENCE</scope>
    <source>
        <strain evidence="7">CGMCC 1.15478</strain>
    </source>
</reference>
<dbReference type="Pfam" id="PF00266">
    <property type="entry name" value="Aminotran_5"/>
    <property type="match status" value="1"/>
</dbReference>
<sequence>MTTASIPDTLTAWHEHMRAQFPQIKSSPHAYLDSSATSQKPQAVLDAVAHYLTTTNANAGRGSYPWANRTTAMIESTRDQVKCFLHDPDPGLSSVHFTSGATESLRRIATDWLVDTLRDGDEIIVPAADHRANVVPWTDVAADLRRRGTQVVVRSMPYEPSGDYDPVKLAELITPRTRFIAATHVHHVYGVDMNVHRIRAAAGNDVVICLDAAQSVGHLDVSVAELDVDFVAFAGHKAMALPGVGVLWARNLRTTPLVVKGWSGTPNTVGIASLSAALTWLTEAGLDRIDSWTQMLGAVLTDGLSQMRSYDVLGCQSSLTLDSTVQRRQGIVAFRHRGIPAGDLGFILERSGYLVRADHHCQASPEADTPSVRVSTHAYTSIDEITGLLGALQELDKEKQWQ</sequence>
<comment type="cofactor">
    <cofactor evidence="1 5">
        <name>pyridoxal 5'-phosphate</name>
        <dbReference type="ChEBI" id="CHEBI:597326"/>
    </cofactor>
</comment>
<evidence type="ECO:0000313" key="7">
    <source>
        <dbReference type="EMBL" id="GGC55286.1"/>
    </source>
</evidence>
<dbReference type="InterPro" id="IPR000192">
    <property type="entry name" value="Aminotrans_V_dom"/>
</dbReference>
<dbReference type="Gene3D" id="3.90.1150.10">
    <property type="entry name" value="Aspartate Aminotransferase, domain 1"/>
    <property type="match status" value="1"/>
</dbReference>
<keyword evidence="3" id="KW-0663">Pyridoxal phosphate</keyword>
<evidence type="ECO:0000259" key="6">
    <source>
        <dbReference type="Pfam" id="PF00266"/>
    </source>
</evidence>
<dbReference type="EMBL" id="BMJH01000001">
    <property type="protein sequence ID" value="GGC55286.1"/>
    <property type="molecule type" value="Genomic_DNA"/>
</dbReference>
<comment type="similarity">
    <text evidence="2">Belongs to the class-V pyridoxal-phosphate-dependent aminotransferase family. Csd subfamily.</text>
</comment>
<proteinExistence type="inferred from homology"/>
<comment type="caution">
    <text evidence="7">The sequence shown here is derived from an EMBL/GenBank/DDBJ whole genome shotgun (WGS) entry which is preliminary data.</text>
</comment>
<evidence type="ECO:0000256" key="3">
    <source>
        <dbReference type="ARBA" id="ARBA00022898"/>
    </source>
</evidence>
<evidence type="ECO:0000256" key="5">
    <source>
        <dbReference type="RuleBase" id="RU004504"/>
    </source>
</evidence>
<evidence type="ECO:0000313" key="8">
    <source>
        <dbReference type="Proteomes" id="UP000641514"/>
    </source>
</evidence>
<dbReference type="Gene3D" id="3.40.640.10">
    <property type="entry name" value="Type I PLP-dependent aspartate aminotransferase-like (Major domain)"/>
    <property type="match status" value="1"/>
</dbReference>
<dbReference type="GO" id="GO:0031071">
    <property type="term" value="F:cysteine desulfurase activity"/>
    <property type="evidence" value="ECO:0007669"/>
    <property type="project" value="UniProtKB-EC"/>
</dbReference>
<evidence type="ECO:0000256" key="4">
    <source>
        <dbReference type="ARBA" id="ARBA00050776"/>
    </source>
</evidence>
<dbReference type="PANTHER" id="PTHR43586:SF8">
    <property type="entry name" value="CYSTEINE DESULFURASE 1, CHLOROPLASTIC"/>
    <property type="match status" value="1"/>
</dbReference>
<dbReference type="InterPro" id="IPR015424">
    <property type="entry name" value="PyrdxlP-dep_Trfase"/>
</dbReference>
<feature type="domain" description="Aminotransferase class V" evidence="6">
    <location>
        <begin position="31"/>
        <end position="386"/>
    </location>
</feature>
<dbReference type="InterPro" id="IPR015421">
    <property type="entry name" value="PyrdxlP-dep_Trfase_major"/>
</dbReference>
<dbReference type="RefSeq" id="WP_229675679.1">
    <property type="nucleotide sequence ID" value="NZ_BMJH01000001.1"/>
</dbReference>
<comment type="catalytic activity">
    <reaction evidence="4">
        <text>(sulfur carrier)-H + L-cysteine = (sulfur carrier)-SH + L-alanine</text>
        <dbReference type="Rhea" id="RHEA:43892"/>
        <dbReference type="Rhea" id="RHEA-COMP:14737"/>
        <dbReference type="Rhea" id="RHEA-COMP:14739"/>
        <dbReference type="ChEBI" id="CHEBI:29917"/>
        <dbReference type="ChEBI" id="CHEBI:35235"/>
        <dbReference type="ChEBI" id="CHEBI:57972"/>
        <dbReference type="ChEBI" id="CHEBI:64428"/>
        <dbReference type="EC" id="2.8.1.7"/>
    </reaction>
</comment>
<dbReference type="Proteomes" id="UP000641514">
    <property type="component" value="Unassembled WGS sequence"/>
</dbReference>
<evidence type="ECO:0000256" key="1">
    <source>
        <dbReference type="ARBA" id="ARBA00001933"/>
    </source>
</evidence>
<protein>
    <submittedName>
        <fullName evidence="7">Cysteine desulfurase</fullName>
    </submittedName>
</protein>
<gene>
    <name evidence="7" type="ORF">GCM10011410_04580</name>
</gene>